<dbReference type="InterPro" id="IPR026193">
    <property type="entry name" value="NDUFV3"/>
</dbReference>
<evidence type="ECO:0000313" key="1">
    <source>
        <dbReference type="EMBL" id="CAF0811237.1"/>
    </source>
</evidence>
<organism evidence="2 5">
    <name type="scientific">Didymodactylos carnosus</name>
    <dbReference type="NCBI Taxonomy" id="1234261"/>
    <lineage>
        <taxon>Eukaryota</taxon>
        <taxon>Metazoa</taxon>
        <taxon>Spiralia</taxon>
        <taxon>Gnathifera</taxon>
        <taxon>Rotifera</taxon>
        <taxon>Eurotatoria</taxon>
        <taxon>Bdelloidea</taxon>
        <taxon>Philodinida</taxon>
        <taxon>Philodinidae</taxon>
        <taxon>Didymodactylos</taxon>
    </lineage>
</organism>
<name>A0A814NMF2_9BILA</name>
<evidence type="ECO:0000313" key="4">
    <source>
        <dbReference type="EMBL" id="CAF3859291.1"/>
    </source>
</evidence>
<protein>
    <recommendedName>
        <fullName evidence="6">NADH-ubiquinone oxidoreductase 9 kDa subunit</fullName>
    </recommendedName>
</protein>
<proteinExistence type="predicted"/>
<dbReference type="Proteomes" id="UP000682733">
    <property type="component" value="Unassembled WGS sequence"/>
</dbReference>
<dbReference type="Pfam" id="PF15880">
    <property type="entry name" value="NDUFV3"/>
    <property type="match status" value="1"/>
</dbReference>
<accession>A0A814NMF2</accession>
<evidence type="ECO:0000313" key="5">
    <source>
        <dbReference type="Proteomes" id="UP000663829"/>
    </source>
</evidence>
<gene>
    <name evidence="2" type="ORF">GPM918_LOCUS18405</name>
    <name evidence="1" type="ORF">OVA965_LOCUS5158</name>
    <name evidence="4" type="ORF">SRO942_LOCUS18402</name>
    <name evidence="3" type="ORF">TMI583_LOCUS5156</name>
</gene>
<evidence type="ECO:0000313" key="3">
    <source>
        <dbReference type="EMBL" id="CAF3595083.1"/>
    </source>
</evidence>
<evidence type="ECO:0008006" key="6">
    <source>
        <dbReference type="Google" id="ProtNLM"/>
    </source>
</evidence>
<keyword evidence="5" id="KW-1185">Reference proteome</keyword>
<dbReference type="OrthoDB" id="6161911at2759"/>
<dbReference type="Proteomes" id="UP000681722">
    <property type="component" value="Unassembled WGS sequence"/>
</dbReference>
<dbReference type="EMBL" id="CAJNOK010001423">
    <property type="protein sequence ID" value="CAF0811237.1"/>
    <property type="molecule type" value="Genomic_DNA"/>
</dbReference>
<dbReference type="EMBL" id="CAJOBC010005307">
    <property type="protein sequence ID" value="CAF3859291.1"/>
    <property type="molecule type" value="Genomic_DNA"/>
</dbReference>
<sequence>MKLVTSIFQKHSLILIQNSLRSVQMRLMASASLNQAADMYNYNEYSYYDIELSMEKYRLKQPSAFDKLIPDPPPPKK</sequence>
<dbReference type="Proteomes" id="UP000677228">
    <property type="component" value="Unassembled WGS sequence"/>
</dbReference>
<dbReference type="EMBL" id="CAJNOQ010005307">
    <property type="protein sequence ID" value="CAF1093935.1"/>
    <property type="molecule type" value="Genomic_DNA"/>
</dbReference>
<dbReference type="EMBL" id="CAJOBA010001423">
    <property type="protein sequence ID" value="CAF3595083.1"/>
    <property type="molecule type" value="Genomic_DNA"/>
</dbReference>
<dbReference type="Proteomes" id="UP000663829">
    <property type="component" value="Unassembled WGS sequence"/>
</dbReference>
<dbReference type="GO" id="GO:0005739">
    <property type="term" value="C:mitochondrion"/>
    <property type="evidence" value="ECO:0007669"/>
    <property type="project" value="InterPro"/>
</dbReference>
<comment type="caution">
    <text evidence="2">The sequence shown here is derived from an EMBL/GenBank/DDBJ whole genome shotgun (WGS) entry which is preliminary data.</text>
</comment>
<reference evidence="2" key="1">
    <citation type="submission" date="2021-02" db="EMBL/GenBank/DDBJ databases">
        <authorList>
            <person name="Nowell W R."/>
        </authorList>
    </citation>
    <scope>NUCLEOTIDE SEQUENCE</scope>
</reference>
<dbReference type="GO" id="GO:0045271">
    <property type="term" value="C:respiratory chain complex I"/>
    <property type="evidence" value="ECO:0007669"/>
    <property type="project" value="InterPro"/>
</dbReference>
<dbReference type="AlphaFoldDB" id="A0A814NMF2"/>
<evidence type="ECO:0000313" key="2">
    <source>
        <dbReference type="EMBL" id="CAF1093935.1"/>
    </source>
</evidence>